<keyword evidence="3" id="KW-0479">Metal-binding</keyword>
<dbReference type="SUPFAM" id="SSF52833">
    <property type="entry name" value="Thioredoxin-like"/>
    <property type="match status" value="1"/>
</dbReference>
<dbReference type="Gene3D" id="3.40.30.10">
    <property type="entry name" value="Glutaredoxin"/>
    <property type="match status" value="1"/>
</dbReference>
<keyword evidence="8" id="KW-1185">Reference proteome</keyword>
<reference evidence="8" key="1">
    <citation type="submission" date="2018-03" db="EMBL/GenBank/DDBJ databases">
        <title>Genomic analysis of the strain SH-1 isolated from shrimp intestine.</title>
        <authorList>
            <person name="Kim Y.-S."/>
            <person name="Kim S.-E."/>
            <person name="Kim K.-H."/>
        </authorList>
    </citation>
    <scope>NUCLEOTIDE SEQUENCE [LARGE SCALE GENOMIC DNA]</scope>
    <source>
        <strain evidence="8">SH-1</strain>
    </source>
</reference>
<feature type="binding site" evidence="3">
    <location>
        <position position="101"/>
    </location>
    <ligand>
        <name>Cu cation</name>
        <dbReference type="ChEBI" id="CHEBI:23378"/>
    </ligand>
</feature>
<dbReference type="PANTHER" id="PTHR12151:SF25">
    <property type="entry name" value="LINALOOL DEHYDRATASE_ISOMERASE DOMAIN-CONTAINING PROTEIN"/>
    <property type="match status" value="1"/>
</dbReference>
<feature type="signal peptide" evidence="5">
    <location>
        <begin position="1"/>
        <end position="20"/>
    </location>
</feature>
<dbReference type="PROSITE" id="PS51352">
    <property type="entry name" value="THIOREDOXIN_2"/>
    <property type="match status" value="1"/>
</dbReference>
<evidence type="ECO:0000256" key="5">
    <source>
        <dbReference type="SAM" id="SignalP"/>
    </source>
</evidence>
<dbReference type="EMBL" id="CP027665">
    <property type="protein sequence ID" value="AVO38463.1"/>
    <property type="molecule type" value="Genomic_DNA"/>
</dbReference>
<evidence type="ECO:0000256" key="1">
    <source>
        <dbReference type="ARBA" id="ARBA00010996"/>
    </source>
</evidence>
<dbReference type="RefSeq" id="WP_106472776.1">
    <property type="nucleotide sequence ID" value="NZ_CP027665.1"/>
</dbReference>
<dbReference type="Pfam" id="PF02630">
    <property type="entry name" value="SCO1-SenC"/>
    <property type="match status" value="1"/>
</dbReference>
<evidence type="ECO:0000256" key="3">
    <source>
        <dbReference type="PIRSR" id="PIRSR603782-1"/>
    </source>
</evidence>
<dbReference type="InterPro" id="IPR013766">
    <property type="entry name" value="Thioredoxin_domain"/>
</dbReference>
<dbReference type="CDD" id="cd02968">
    <property type="entry name" value="SCO"/>
    <property type="match status" value="1"/>
</dbReference>
<comment type="similarity">
    <text evidence="1">Belongs to the SCO1/2 family.</text>
</comment>
<protein>
    <submittedName>
        <fullName evidence="7">SCO family protein</fullName>
    </submittedName>
</protein>
<keyword evidence="5" id="KW-0732">Signal</keyword>
<gene>
    <name evidence="7" type="ORF">C6Y53_12725</name>
</gene>
<dbReference type="InterPro" id="IPR003782">
    <property type="entry name" value="SCO1/SenC"/>
</dbReference>
<evidence type="ECO:0000313" key="7">
    <source>
        <dbReference type="EMBL" id="AVO38463.1"/>
    </source>
</evidence>
<feature type="disulfide bond" description="Redox-active" evidence="4">
    <location>
        <begin position="95"/>
        <end position="101"/>
    </location>
</feature>
<evidence type="ECO:0000256" key="2">
    <source>
        <dbReference type="ARBA" id="ARBA00023008"/>
    </source>
</evidence>
<evidence type="ECO:0000259" key="6">
    <source>
        <dbReference type="PROSITE" id="PS51352"/>
    </source>
</evidence>
<evidence type="ECO:0000256" key="4">
    <source>
        <dbReference type="PIRSR" id="PIRSR603782-2"/>
    </source>
</evidence>
<sequence length="235" mass="25288">MALKTALAAMALAAAGAAGWVVLDTRPPSPPAGFAARFPTAEGFEFDPPAPGSYDLLRIKPAPDGELLDIHGNLSRLSDLMRDRITLVSFVYLSCGDIGGCPLAMSVLFDIHEASLGVPGLGDEVQLMTISFDPERDTVEAIGAFAYPISIDRDADRKLPWQVLTAPDQAALQPILDGFGQVVNRSGDQETINHVLRMYLVDRQGQIRNIYGLGLIDPRLLMSDVETLLQEEGTG</sequence>
<feature type="chain" id="PRO_5015689175" evidence="5">
    <location>
        <begin position="21"/>
        <end position="235"/>
    </location>
</feature>
<keyword evidence="4" id="KW-1015">Disulfide bond</keyword>
<feature type="binding site" evidence="3">
    <location>
        <position position="95"/>
    </location>
    <ligand>
        <name>Cu cation</name>
        <dbReference type="ChEBI" id="CHEBI:23378"/>
    </ligand>
</feature>
<dbReference type="Proteomes" id="UP000237655">
    <property type="component" value="Chromosome"/>
</dbReference>
<proteinExistence type="inferred from homology"/>
<feature type="binding site" evidence="3">
    <location>
        <position position="194"/>
    </location>
    <ligand>
        <name>Cu cation</name>
        <dbReference type="ChEBI" id="CHEBI:23378"/>
    </ligand>
</feature>
<accession>A0A2S0MRY1</accession>
<organism evidence="7 8">
    <name type="scientific">Pukyongiella litopenaei</name>
    <dbReference type="NCBI Taxonomy" id="2605946"/>
    <lineage>
        <taxon>Bacteria</taxon>
        <taxon>Pseudomonadati</taxon>
        <taxon>Pseudomonadota</taxon>
        <taxon>Alphaproteobacteria</taxon>
        <taxon>Rhodobacterales</taxon>
        <taxon>Paracoccaceae</taxon>
        <taxon>Pukyongiella</taxon>
    </lineage>
</organism>
<dbReference type="InterPro" id="IPR036249">
    <property type="entry name" value="Thioredoxin-like_sf"/>
</dbReference>
<name>A0A2S0MRY1_9RHOB</name>
<feature type="domain" description="Thioredoxin" evidence="6">
    <location>
        <begin position="56"/>
        <end position="234"/>
    </location>
</feature>
<dbReference type="KEGG" id="thas:C6Y53_12725"/>
<dbReference type="PANTHER" id="PTHR12151">
    <property type="entry name" value="ELECTRON TRANSPORT PROTIN SCO1/SENC FAMILY MEMBER"/>
    <property type="match status" value="1"/>
</dbReference>
<dbReference type="AlphaFoldDB" id="A0A2S0MRY1"/>
<evidence type="ECO:0000313" key="8">
    <source>
        <dbReference type="Proteomes" id="UP000237655"/>
    </source>
</evidence>
<keyword evidence="2 3" id="KW-0186">Copper</keyword>
<dbReference type="GO" id="GO:0046872">
    <property type="term" value="F:metal ion binding"/>
    <property type="evidence" value="ECO:0007669"/>
    <property type="project" value="UniProtKB-KW"/>
</dbReference>